<reference evidence="7 8" key="1">
    <citation type="submission" date="2015-01" db="EMBL/GenBank/DDBJ databases">
        <title>The Genome Sequence of Exophiala spinifera CBS89968.</title>
        <authorList>
            <consortium name="The Broad Institute Genomics Platform"/>
            <person name="Cuomo C."/>
            <person name="de Hoog S."/>
            <person name="Gorbushina A."/>
            <person name="Stielow B."/>
            <person name="Teixiera M."/>
            <person name="Abouelleil A."/>
            <person name="Chapman S.B."/>
            <person name="Priest M."/>
            <person name="Young S.K."/>
            <person name="Wortman J."/>
            <person name="Nusbaum C."/>
            <person name="Birren B."/>
        </authorList>
    </citation>
    <scope>NUCLEOTIDE SEQUENCE [LARGE SCALE GENOMIC DNA]</scope>
    <source>
        <strain evidence="7 8">CBS 89968</strain>
    </source>
</reference>
<protein>
    <recommendedName>
        <fullName evidence="6">Brix domain-containing protein</fullName>
    </recommendedName>
</protein>
<evidence type="ECO:0000259" key="6">
    <source>
        <dbReference type="PROSITE" id="PS50833"/>
    </source>
</evidence>
<dbReference type="SMART" id="SM00879">
    <property type="entry name" value="Brix"/>
    <property type="match status" value="1"/>
</dbReference>
<keyword evidence="3" id="KW-0690">Ribosome biogenesis</keyword>
<evidence type="ECO:0000256" key="2">
    <source>
        <dbReference type="ARBA" id="ARBA00006369"/>
    </source>
</evidence>
<dbReference type="Pfam" id="PF04427">
    <property type="entry name" value="Brix"/>
    <property type="match status" value="1"/>
</dbReference>
<evidence type="ECO:0000256" key="5">
    <source>
        <dbReference type="SAM" id="MobiDB-lite"/>
    </source>
</evidence>
<organism evidence="7 8">
    <name type="scientific">Exophiala spinifera</name>
    <dbReference type="NCBI Taxonomy" id="91928"/>
    <lineage>
        <taxon>Eukaryota</taxon>
        <taxon>Fungi</taxon>
        <taxon>Dikarya</taxon>
        <taxon>Ascomycota</taxon>
        <taxon>Pezizomycotina</taxon>
        <taxon>Eurotiomycetes</taxon>
        <taxon>Chaetothyriomycetidae</taxon>
        <taxon>Chaetothyriales</taxon>
        <taxon>Herpotrichiellaceae</taxon>
        <taxon>Exophiala</taxon>
    </lineage>
</organism>
<evidence type="ECO:0000256" key="1">
    <source>
        <dbReference type="ARBA" id="ARBA00004604"/>
    </source>
</evidence>
<dbReference type="PROSITE" id="PS50833">
    <property type="entry name" value="BRIX"/>
    <property type="match status" value="1"/>
</dbReference>
<dbReference type="InterPro" id="IPR007109">
    <property type="entry name" value="Brix"/>
</dbReference>
<dbReference type="InterPro" id="IPR026532">
    <property type="entry name" value="BRX1"/>
</dbReference>
<dbReference type="PANTHER" id="PTHR13634">
    <property type="entry name" value="RIBOSOME BIOGENESIS PROTEIN BRIX"/>
    <property type="match status" value="1"/>
</dbReference>
<dbReference type="HOGENOM" id="CLU_048373_2_1_1"/>
<evidence type="ECO:0000256" key="4">
    <source>
        <dbReference type="ARBA" id="ARBA00023242"/>
    </source>
</evidence>
<keyword evidence="8" id="KW-1185">Reference proteome</keyword>
<dbReference type="OrthoDB" id="1638493at2759"/>
<dbReference type="VEuPathDB" id="FungiDB:PV08_09342"/>
<name>A0A0D2AZG0_9EURO</name>
<keyword evidence="4" id="KW-0539">Nucleus</keyword>
<comment type="subcellular location">
    <subcellularLocation>
        <location evidence="1">Nucleus</location>
        <location evidence="1">Nucleolus</location>
    </subcellularLocation>
</comment>
<feature type="domain" description="Brix" evidence="6">
    <location>
        <begin position="63"/>
        <end position="278"/>
    </location>
</feature>
<dbReference type="GO" id="GO:0006364">
    <property type="term" value="P:rRNA processing"/>
    <property type="evidence" value="ECO:0007669"/>
    <property type="project" value="InterPro"/>
</dbReference>
<gene>
    <name evidence="7" type="ORF">PV08_09342</name>
</gene>
<comment type="similarity">
    <text evidence="2">Belongs to the BRX1 family.</text>
</comment>
<dbReference type="Proteomes" id="UP000053328">
    <property type="component" value="Unassembled WGS sequence"/>
</dbReference>
<dbReference type="GeneID" id="27336425"/>
<dbReference type="AlphaFoldDB" id="A0A0D2AZG0"/>
<evidence type="ECO:0000313" key="8">
    <source>
        <dbReference type="Proteomes" id="UP000053328"/>
    </source>
</evidence>
<dbReference type="RefSeq" id="XP_016232284.1">
    <property type="nucleotide sequence ID" value="XM_016383661.1"/>
</dbReference>
<dbReference type="SUPFAM" id="SSF52954">
    <property type="entry name" value="Class II aaRS ABD-related"/>
    <property type="match status" value="1"/>
</dbReference>
<dbReference type="GO" id="GO:0005730">
    <property type="term" value="C:nucleolus"/>
    <property type="evidence" value="ECO:0007669"/>
    <property type="project" value="UniProtKB-SubCell"/>
</dbReference>
<sequence>MASAYKSAMRSGHLSESDSDSESVSSEQSSNTVEAESDGNEQASSKQKEKRNGLSSVPAEVRNRILMLTSRGVSYRHRHLLSDLHSLLPHTYKDTKLDTKSSNNYNSALNGLADLHSCNYVFFLEARKHGQDLYLWLARAPNGPTIKFSVTNVHTMAELGFGGNCLKGGRGLVVFDKSFDEQIAGQEHRSLIREMLRGVFCVPPKGVRGMKPFVDRIIGIYGLDGKIWVRIYEIREAEPDKANPTEQHGKGAGADVSLVEIGPRFVLTPVVILEGSFGGPVIFENKQFVSPNQLRAETRLKRAGRYASRKGGAEELAIKKKSLGIKPGMKRKVSALDNSRLFG</sequence>
<evidence type="ECO:0000256" key="3">
    <source>
        <dbReference type="ARBA" id="ARBA00022517"/>
    </source>
</evidence>
<dbReference type="EMBL" id="KN847498">
    <property type="protein sequence ID" value="KIW12068.1"/>
    <property type="molecule type" value="Genomic_DNA"/>
</dbReference>
<dbReference type="PANTHER" id="PTHR13634:SF0">
    <property type="entry name" value="RIBOSOME BIOGENESIS PROTEIN BRX1 HOMOLOG"/>
    <property type="match status" value="1"/>
</dbReference>
<dbReference type="GO" id="GO:0000027">
    <property type="term" value="P:ribosomal large subunit assembly"/>
    <property type="evidence" value="ECO:0007669"/>
    <property type="project" value="TreeGrafter"/>
</dbReference>
<dbReference type="STRING" id="91928.A0A0D2AZG0"/>
<evidence type="ECO:0000313" key="7">
    <source>
        <dbReference type="EMBL" id="KIW12068.1"/>
    </source>
</evidence>
<feature type="region of interest" description="Disordered" evidence="5">
    <location>
        <begin position="1"/>
        <end position="56"/>
    </location>
</feature>
<accession>A0A0D2AZG0</accession>
<proteinExistence type="inferred from homology"/>
<dbReference type="GO" id="GO:0019843">
    <property type="term" value="F:rRNA binding"/>
    <property type="evidence" value="ECO:0007669"/>
    <property type="project" value="InterPro"/>
</dbReference>